<comment type="subcellular location">
    <subcellularLocation>
        <location evidence="1">Secreted</location>
    </subcellularLocation>
</comment>
<reference evidence="4 5" key="1">
    <citation type="journal article" date="2024" name="BMC Genomics">
        <title>Genome assembly of redclaw crayfish (Cherax quadricarinatus) provides insights into its immune adaptation and hypoxia tolerance.</title>
        <authorList>
            <person name="Liu Z."/>
            <person name="Zheng J."/>
            <person name="Li H."/>
            <person name="Fang K."/>
            <person name="Wang S."/>
            <person name="He J."/>
            <person name="Zhou D."/>
            <person name="Weng S."/>
            <person name="Chi M."/>
            <person name="Gu Z."/>
            <person name="He J."/>
            <person name="Li F."/>
            <person name="Wang M."/>
        </authorList>
    </citation>
    <scope>NUCLEOTIDE SEQUENCE [LARGE SCALE GENOMIC DNA]</scope>
    <source>
        <strain evidence="4">ZL_2023a</strain>
    </source>
</reference>
<accession>A0AAW0WFS1</accession>
<dbReference type="PROSITE" id="PS50276">
    <property type="entry name" value="PANCREATIC_HORMONE_2"/>
    <property type="match status" value="1"/>
</dbReference>
<dbReference type="Proteomes" id="UP001445076">
    <property type="component" value="Unassembled WGS sequence"/>
</dbReference>
<dbReference type="GO" id="GO:0005576">
    <property type="term" value="C:extracellular region"/>
    <property type="evidence" value="ECO:0007669"/>
    <property type="project" value="UniProtKB-SubCell"/>
</dbReference>
<evidence type="ECO:0008006" key="6">
    <source>
        <dbReference type="Google" id="ProtNLM"/>
    </source>
</evidence>
<keyword evidence="5" id="KW-1185">Reference proteome</keyword>
<keyword evidence="3" id="KW-0964">Secreted</keyword>
<organism evidence="4 5">
    <name type="scientific">Cherax quadricarinatus</name>
    <name type="common">Australian red claw crayfish</name>
    <dbReference type="NCBI Taxonomy" id="27406"/>
    <lineage>
        <taxon>Eukaryota</taxon>
        <taxon>Metazoa</taxon>
        <taxon>Ecdysozoa</taxon>
        <taxon>Arthropoda</taxon>
        <taxon>Crustacea</taxon>
        <taxon>Multicrustacea</taxon>
        <taxon>Malacostraca</taxon>
        <taxon>Eumalacostraca</taxon>
        <taxon>Eucarida</taxon>
        <taxon>Decapoda</taxon>
        <taxon>Pleocyemata</taxon>
        <taxon>Astacidea</taxon>
        <taxon>Parastacoidea</taxon>
        <taxon>Parastacidae</taxon>
        <taxon>Cherax</taxon>
    </lineage>
</organism>
<dbReference type="Pfam" id="PF00159">
    <property type="entry name" value="Hormone_3"/>
    <property type="match status" value="1"/>
</dbReference>
<proteinExistence type="inferred from homology"/>
<dbReference type="PROSITE" id="PS00265">
    <property type="entry name" value="PANCREATIC_HORMONE_1"/>
    <property type="match status" value="1"/>
</dbReference>
<name>A0AAW0WFS1_CHEQU</name>
<evidence type="ECO:0000256" key="2">
    <source>
        <dbReference type="ARBA" id="ARBA00010022"/>
    </source>
</evidence>
<feature type="non-terminal residue" evidence="4">
    <location>
        <position position="1"/>
    </location>
</feature>
<evidence type="ECO:0000313" key="4">
    <source>
        <dbReference type="EMBL" id="KAK8726543.1"/>
    </source>
</evidence>
<dbReference type="EMBL" id="JARKIK010000079">
    <property type="protein sequence ID" value="KAK8726543.1"/>
    <property type="molecule type" value="Genomic_DNA"/>
</dbReference>
<evidence type="ECO:0000313" key="5">
    <source>
        <dbReference type="Proteomes" id="UP001445076"/>
    </source>
</evidence>
<protein>
    <recommendedName>
        <fullName evidence="6">Neuropeptide F</fullName>
    </recommendedName>
</protein>
<dbReference type="InterPro" id="IPR001955">
    <property type="entry name" value="Pancreatic_hormone-like"/>
</dbReference>
<dbReference type="InterPro" id="IPR020392">
    <property type="entry name" value="Pancreatic_hormone-like_CS"/>
</dbReference>
<comment type="similarity">
    <text evidence="2">Belongs to the NPY family.</text>
</comment>
<evidence type="ECO:0000256" key="1">
    <source>
        <dbReference type="ARBA" id="ARBA00004613"/>
    </source>
</evidence>
<comment type="caution">
    <text evidence="4">The sequence shown here is derived from an EMBL/GenBank/DDBJ whole genome shotgun (WGS) entry which is preliminary data.</text>
</comment>
<gene>
    <name evidence="4" type="ORF">OTU49_010296</name>
</gene>
<dbReference type="GO" id="GO:0005179">
    <property type="term" value="F:hormone activity"/>
    <property type="evidence" value="ECO:0007669"/>
    <property type="project" value="InterPro"/>
</dbReference>
<sequence>HRRQVATSSAAPLHTPVMYRQMLSALLVGVVVVGVLEMGVADAKPAPPQVAAMADALKYLQELDKYYSQVSRPRFGKRSEYVAPADDTMMEASERILESLSRRR</sequence>
<dbReference type="AlphaFoldDB" id="A0AAW0WFS1"/>
<evidence type="ECO:0000256" key="3">
    <source>
        <dbReference type="ARBA" id="ARBA00022525"/>
    </source>
</evidence>